<proteinExistence type="predicted"/>
<reference evidence="1" key="1">
    <citation type="submission" date="2020-08" db="EMBL/GenBank/DDBJ databases">
        <title>Hyunsoonleella sp. strain SJ7 genome sequencing and assembly.</title>
        <authorList>
            <person name="Kim I."/>
        </authorList>
    </citation>
    <scope>NUCLEOTIDE SEQUENCE</scope>
    <source>
        <strain evidence="1">SJ7</strain>
    </source>
</reference>
<keyword evidence="2" id="KW-1185">Reference proteome</keyword>
<accession>A0A923HBZ6</accession>
<dbReference type="EMBL" id="JACNMF010000003">
    <property type="protein sequence ID" value="MBC3758564.1"/>
    <property type="molecule type" value="Genomic_DNA"/>
</dbReference>
<dbReference type="AlphaFoldDB" id="A0A923HBZ6"/>
<gene>
    <name evidence="1" type="ORF">H7U19_09130</name>
</gene>
<protein>
    <submittedName>
        <fullName evidence="1">tRNA modification GTPase</fullName>
    </submittedName>
</protein>
<evidence type="ECO:0000313" key="2">
    <source>
        <dbReference type="Proteomes" id="UP000656244"/>
    </source>
</evidence>
<evidence type="ECO:0000313" key="1">
    <source>
        <dbReference type="EMBL" id="MBC3758564.1"/>
    </source>
</evidence>
<dbReference type="RefSeq" id="WP_186561626.1">
    <property type="nucleotide sequence ID" value="NZ_JACNMF010000003.1"/>
</dbReference>
<sequence length="411" mass="47524">MKKQFLFFLITILSLNCYSQITFEKGYYINNSNQKINCLIKNIDWKSNPTEFEYKLSENGRLQLANINSVKEFGINNISKYVRNNVNIDRSSKNLSNLSNHKTPIFKEEELFLKVLVEGKASLYQYVDGNLIRYFYDNSSKSNIEQLIFKFYKTSVNKVGKNNRFRQQLWSNLKCPSFKISKVESLNYKKNDLVDFFVEYNNCNNQEYIHFEEKQERDLFNLTIRPRLNSSSLSTQSSLSYIRDIEFENKIGFGIGLEAEVILPFNKNKWSIVIEPTYRTNYKSIKKSIINNVSEGTLIAEVDYSSIEVALGLRHYFFLNNASKIFVNASIIFDSSSDSSIDFTGDTGSAGNISSLEIKSESSLGIGVGYKQNDRYSLEIRYLTNREILRNIGAWSSDYKTLSIILGYSIF</sequence>
<dbReference type="Proteomes" id="UP000656244">
    <property type="component" value="Unassembled WGS sequence"/>
</dbReference>
<organism evidence="1 2">
    <name type="scientific">Hyunsoonleella aquatilis</name>
    <dbReference type="NCBI Taxonomy" id="2762758"/>
    <lineage>
        <taxon>Bacteria</taxon>
        <taxon>Pseudomonadati</taxon>
        <taxon>Bacteroidota</taxon>
        <taxon>Flavobacteriia</taxon>
        <taxon>Flavobacteriales</taxon>
        <taxon>Flavobacteriaceae</taxon>
    </lineage>
</organism>
<comment type="caution">
    <text evidence="1">The sequence shown here is derived from an EMBL/GenBank/DDBJ whole genome shotgun (WGS) entry which is preliminary data.</text>
</comment>
<name>A0A923HBZ6_9FLAO</name>